<accession>A0A6J6BNC1</accession>
<evidence type="ECO:0000256" key="10">
    <source>
        <dbReference type="ARBA" id="ARBA00049091"/>
    </source>
</evidence>
<comment type="subunit">
    <text evidence="1">Monomer.</text>
</comment>
<keyword evidence="7" id="KW-0676">Redox-active center</keyword>
<keyword evidence="3" id="KW-0575">Peroxidase</keyword>
<comment type="catalytic activity">
    <reaction evidence="10">
        <text>a hydroperoxide + [thioredoxin]-dithiol = an alcohol + [thioredoxin]-disulfide + H2O</text>
        <dbReference type="Rhea" id="RHEA:62620"/>
        <dbReference type="Rhea" id="RHEA-COMP:10698"/>
        <dbReference type="Rhea" id="RHEA-COMP:10700"/>
        <dbReference type="ChEBI" id="CHEBI:15377"/>
        <dbReference type="ChEBI" id="CHEBI:29950"/>
        <dbReference type="ChEBI" id="CHEBI:30879"/>
        <dbReference type="ChEBI" id="CHEBI:35924"/>
        <dbReference type="ChEBI" id="CHEBI:50058"/>
        <dbReference type="EC" id="1.11.1.24"/>
    </reaction>
</comment>
<comment type="similarity">
    <text evidence="9">Belongs to the peroxiredoxin family. BCP/PrxQ subfamily.</text>
</comment>
<dbReference type="CDD" id="cd03017">
    <property type="entry name" value="PRX_BCP"/>
    <property type="match status" value="1"/>
</dbReference>
<dbReference type="GO" id="GO:0045454">
    <property type="term" value="P:cell redox homeostasis"/>
    <property type="evidence" value="ECO:0007669"/>
    <property type="project" value="TreeGrafter"/>
</dbReference>
<evidence type="ECO:0000256" key="4">
    <source>
        <dbReference type="ARBA" id="ARBA00022862"/>
    </source>
</evidence>
<protein>
    <recommendedName>
        <fullName evidence="2">thioredoxin-dependent peroxiredoxin</fullName>
        <ecNumber evidence="2">1.11.1.24</ecNumber>
    </recommendedName>
    <alternativeName>
        <fullName evidence="8">Thioredoxin peroxidase</fullName>
    </alternativeName>
</protein>
<dbReference type="EC" id="1.11.1.24" evidence="2"/>
<dbReference type="Pfam" id="PF00578">
    <property type="entry name" value="AhpC-TSA"/>
    <property type="match status" value="1"/>
</dbReference>
<organism evidence="12">
    <name type="scientific">freshwater metagenome</name>
    <dbReference type="NCBI Taxonomy" id="449393"/>
    <lineage>
        <taxon>unclassified sequences</taxon>
        <taxon>metagenomes</taxon>
        <taxon>ecological metagenomes</taxon>
    </lineage>
</organism>
<evidence type="ECO:0000256" key="6">
    <source>
        <dbReference type="ARBA" id="ARBA00023157"/>
    </source>
</evidence>
<dbReference type="InterPro" id="IPR036249">
    <property type="entry name" value="Thioredoxin-like_sf"/>
</dbReference>
<evidence type="ECO:0000256" key="3">
    <source>
        <dbReference type="ARBA" id="ARBA00022559"/>
    </source>
</evidence>
<dbReference type="GO" id="GO:0034599">
    <property type="term" value="P:cellular response to oxidative stress"/>
    <property type="evidence" value="ECO:0007669"/>
    <property type="project" value="TreeGrafter"/>
</dbReference>
<dbReference type="PIRSF" id="PIRSF000239">
    <property type="entry name" value="AHPC"/>
    <property type="match status" value="1"/>
</dbReference>
<dbReference type="PROSITE" id="PS51352">
    <property type="entry name" value="THIOREDOXIN_2"/>
    <property type="match status" value="1"/>
</dbReference>
<evidence type="ECO:0000256" key="5">
    <source>
        <dbReference type="ARBA" id="ARBA00023002"/>
    </source>
</evidence>
<sequence>MSVGVGDQAPDFTLPGTGGAEVSLHDFLGRPVVLVFYPGDDTPVCTKQLNSYNDELAQFEALDAQVIGISAQGVDSHERFSGKHGFGFPLLADTDKKVAALYGTLGPIGFPRRSVFIVDAQGVVRYAHRAIAGLTFRPVGELVDVLQKL</sequence>
<name>A0A6J6BNC1_9ZZZZ</name>
<evidence type="ECO:0000256" key="1">
    <source>
        <dbReference type="ARBA" id="ARBA00011245"/>
    </source>
</evidence>
<proteinExistence type="inferred from homology"/>
<evidence type="ECO:0000313" key="12">
    <source>
        <dbReference type="EMBL" id="CAB4540235.1"/>
    </source>
</evidence>
<evidence type="ECO:0000259" key="11">
    <source>
        <dbReference type="PROSITE" id="PS51352"/>
    </source>
</evidence>
<evidence type="ECO:0000256" key="8">
    <source>
        <dbReference type="ARBA" id="ARBA00032824"/>
    </source>
</evidence>
<evidence type="ECO:0000256" key="2">
    <source>
        <dbReference type="ARBA" id="ARBA00013017"/>
    </source>
</evidence>
<evidence type="ECO:0000256" key="9">
    <source>
        <dbReference type="ARBA" id="ARBA00038489"/>
    </source>
</evidence>
<keyword evidence="5" id="KW-0560">Oxidoreductase</keyword>
<dbReference type="PANTHER" id="PTHR42801">
    <property type="entry name" value="THIOREDOXIN-DEPENDENT PEROXIDE REDUCTASE"/>
    <property type="match status" value="1"/>
</dbReference>
<dbReference type="InterPro" id="IPR024706">
    <property type="entry name" value="Peroxiredoxin_AhpC-typ"/>
</dbReference>
<dbReference type="InterPro" id="IPR000866">
    <property type="entry name" value="AhpC/TSA"/>
</dbReference>
<reference evidence="12" key="1">
    <citation type="submission" date="2020-05" db="EMBL/GenBank/DDBJ databases">
        <authorList>
            <person name="Chiriac C."/>
            <person name="Salcher M."/>
            <person name="Ghai R."/>
            <person name="Kavagutti S V."/>
        </authorList>
    </citation>
    <scope>NUCLEOTIDE SEQUENCE</scope>
</reference>
<dbReference type="SUPFAM" id="SSF52833">
    <property type="entry name" value="Thioredoxin-like"/>
    <property type="match status" value="1"/>
</dbReference>
<gene>
    <name evidence="12" type="ORF">UFOPK1493_00232</name>
</gene>
<evidence type="ECO:0000256" key="7">
    <source>
        <dbReference type="ARBA" id="ARBA00023284"/>
    </source>
</evidence>
<dbReference type="EMBL" id="CAEZSR010000004">
    <property type="protein sequence ID" value="CAB4540235.1"/>
    <property type="molecule type" value="Genomic_DNA"/>
</dbReference>
<feature type="domain" description="Thioredoxin" evidence="11">
    <location>
        <begin position="3"/>
        <end position="149"/>
    </location>
</feature>
<dbReference type="InterPro" id="IPR013766">
    <property type="entry name" value="Thioredoxin_domain"/>
</dbReference>
<dbReference type="GO" id="GO:0005737">
    <property type="term" value="C:cytoplasm"/>
    <property type="evidence" value="ECO:0007669"/>
    <property type="project" value="TreeGrafter"/>
</dbReference>
<keyword evidence="4" id="KW-0049">Antioxidant</keyword>
<dbReference type="Gene3D" id="3.40.30.10">
    <property type="entry name" value="Glutaredoxin"/>
    <property type="match status" value="1"/>
</dbReference>
<keyword evidence="6" id="KW-1015">Disulfide bond</keyword>
<dbReference type="GO" id="GO:0008379">
    <property type="term" value="F:thioredoxin peroxidase activity"/>
    <property type="evidence" value="ECO:0007669"/>
    <property type="project" value="TreeGrafter"/>
</dbReference>
<dbReference type="PANTHER" id="PTHR42801:SF4">
    <property type="entry name" value="AHPC_TSA FAMILY PROTEIN"/>
    <property type="match status" value="1"/>
</dbReference>
<dbReference type="AlphaFoldDB" id="A0A6J6BNC1"/>
<dbReference type="InterPro" id="IPR050924">
    <property type="entry name" value="Peroxiredoxin_BCP/PrxQ"/>
</dbReference>